<dbReference type="Proteomes" id="UP000281553">
    <property type="component" value="Unassembled WGS sequence"/>
</dbReference>
<proteinExistence type="predicted"/>
<dbReference type="AlphaFoldDB" id="A0A3P7NG42"/>
<keyword evidence="2" id="KW-1185">Reference proteome</keyword>
<accession>A0A3P7NG42</accession>
<reference evidence="1 2" key="1">
    <citation type="submission" date="2018-11" db="EMBL/GenBank/DDBJ databases">
        <authorList>
            <consortium name="Pathogen Informatics"/>
        </authorList>
    </citation>
    <scope>NUCLEOTIDE SEQUENCE [LARGE SCALE GENOMIC DNA]</scope>
</reference>
<gene>
    <name evidence="1" type="ORF">DILT_LOCUS16934</name>
</gene>
<dbReference type="EMBL" id="UYRU01088198">
    <property type="protein sequence ID" value="VDN36063.1"/>
    <property type="molecule type" value="Genomic_DNA"/>
</dbReference>
<protein>
    <recommendedName>
        <fullName evidence="3">MAM domain-containing protein</fullName>
    </recommendedName>
</protein>
<evidence type="ECO:0008006" key="3">
    <source>
        <dbReference type="Google" id="ProtNLM"/>
    </source>
</evidence>
<feature type="non-terminal residue" evidence="1">
    <location>
        <position position="214"/>
    </location>
</feature>
<name>A0A3P7NG42_DIBLA</name>
<evidence type="ECO:0000313" key="2">
    <source>
        <dbReference type="Proteomes" id="UP000281553"/>
    </source>
</evidence>
<evidence type="ECO:0000313" key="1">
    <source>
        <dbReference type="EMBL" id="VDN36063.1"/>
    </source>
</evidence>
<organism evidence="1 2">
    <name type="scientific">Dibothriocephalus latus</name>
    <name type="common">Fish tapeworm</name>
    <name type="synonym">Diphyllobothrium latum</name>
    <dbReference type="NCBI Taxonomy" id="60516"/>
    <lineage>
        <taxon>Eukaryota</taxon>
        <taxon>Metazoa</taxon>
        <taxon>Spiralia</taxon>
        <taxon>Lophotrochozoa</taxon>
        <taxon>Platyhelminthes</taxon>
        <taxon>Cestoda</taxon>
        <taxon>Eucestoda</taxon>
        <taxon>Diphyllobothriidea</taxon>
        <taxon>Diphyllobothriidae</taxon>
        <taxon>Dibothriocephalus</taxon>
    </lineage>
</organism>
<dbReference type="OrthoDB" id="6284087at2759"/>
<sequence>MDDWTNDGNNWRQRWTRVNLTSHGGSSICLQPVVPSKKRTPWLSESANNEDATSVSITARLWSPVIPARLGMRCLGLQYSMRLGKVSSTMVPKRIPWLSEDSEEETAAGTLIQARLWSPKIPAKLVETAQLNCTFDSPCGWHSDANDWDEARWRTVKLQGTTDATNNMATCFVKPKWLTKEKLAARLWSPSIGRPRLSASEAADEIIPLERPVI</sequence>